<evidence type="ECO:0000256" key="1">
    <source>
        <dbReference type="SAM" id="Phobius"/>
    </source>
</evidence>
<keyword evidence="1" id="KW-1133">Transmembrane helix</keyword>
<protein>
    <submittedName>
        <fullName evidence="2">RND multidrug efflux transporter Acriflavin resistance protein</fullName>
    </submittedName>
</protein>
<feature type="transmembrane region" description="Helical" evidence="1">
    <location>
        <begin position="358"/>
        <end position="378"/>
    </location>
</feature>
<dbReference type="AlphaFoldDB" id="A0A3B1AKD7"/>
<dbReference type="InterPro" id="IPR001036">
    <property type="entry name" value="Acrflvin-R"/>
</dbReference>
<dbReference type="Gene3D" id="3.30.70.1320">
    <property type="entry name" value="Multidrug efflux transporter AcrB pore domain like"/>
    <property type="match status" value="1"/>
</dbReference>
<organism evidence="2">
    <name type="scientific">hydrothermal vent metagenome</name>
    <dbReference type="NCBI Taxonomy" id="652676"/>
    <lineage>
        <taxon>unclassified sequences</taxon>
        <taxon>metagenomes</taxon>
        <taxon>ecological metagenomes</taxon>
    </lineage>
</organism>
<feature type="transmembrane region" description="Helical" evidence="1">
    <location>
        <begin position="12"/>
        <end position="32"/>
    </location>
</feature>
<feature type="transmembrane region" description="Helical" evidence="1">
    <location>
        <begin position="866"/>
        <end position="885"/>
    </location>
</feature>
<dbReference type="SUPFAM" id="SSF82693">
    <property type="entry name" value="Multidrug efflux transporter AcrB pore domain, PN1, PN2, PC1 and PC2 subdomains"/>
    <property type="match status" value="3"/>
</dbReference>
<dbReference type="Pfam" id="PF00873">
    <property type="entry name" value="ACR_tran"/>
    <property type="match status" value="1"/>
</dbReference>
<feature type="transmembrane region" description="Helical" evidence="1">
    <location>
        <begin position="332"/>
        <end position="351"/>
    </location>
</feature>
<gene>
    <name evidence="2" type="ORF">MNBD_GAMMA25-1842</name>
</gene>
<dbReference type="Gene3D" id="3.30.70.1440">
    <property type="entry name" value="Multidrug efflux transporter AcrB pore domain"/>
    <property type="match status" value="1"/>
</dbReference>
<sequence>MSWPRFSIDYRYTVFAVLIGIVVVGLVARFSLPVRLFPDTDPPVVTVLTTYPGVAARDVSKNLSKPMEEEFAGIDGVTRVSSSSQTGLSVVKVQFNFSRRVEEAAVEVQNAITRIRDRLPTSMGEPQVMQFSSADKPFLTIALSSDTLSLQQIRELADNDIRDRIQLITGVATVDVFGAHKRQLEVAVHRDKLRAFKLTMEQVSMALDGWNLTESGGRIDLGSQETVVRFDSPLTNAQQVAEIIIYRKADYLVRLSDVATVSETEKEARSAYHFNNEAAIAVQVLKRKEANTVEVAEKVRHALADLNVAFPQINFNIADDDSSFTELVINNMTSSIIIAIFLTISVVFLFLANFRQAIIIAISIPVSFLMTFSLMWLTGIDLNMITMSAIILSIGLLVDDSIVVLENVHRHLQMPGKTPTQAAIEGTEEIFLADLAGTVTTLSVLIPLMFLGGFVGKLFSPLAFTLGFALASSFIVSVTLIPLLSALWLHPHKQDEVSRLEKIITPFTSFMEGLREGYLSLLQWALNNPKKTLLTAFILLVVSARAMVFIGSEMLPRFDSGNFQFSLDTIPGTQLEKTLAAVSTVEQSLINQPGVVTVSTQVGFEPGVHFLGDRGALDVNQASITVNLTPRTERNVTLWEVMNDIEAVTSKIPGLTLAVAKEKGGTARSTTSAPIDVRISGPDIEVLDRLGSEVLEIIQRVPGVRSPYKNWALDTPETRVVINRERVSELGLTGKAVSQAVYQALEGHVVTPFRQPYNRDLDVFLRYAGPERIHISDLEDVIISAADGRQLPLREVATLESHFGPRIVTREDLRQTQDVLAFHFGRPLSDTIADINAALTGLDVPRGYQVDITGEQRDFEEAKMRMIRALGLGVLAVYLVLVAQFRSFKHPVTIMVAVPLQFIGVAAGLLVAGKYLSMPAMLGIILLTGTVVNNSIVLIDYILQRRRNGADLREAILESVSVRYRPIMMTALSDVAGMLPLAMEMAVGSERFSPLATVVIGGVLAATFLTLIVIPVIFMLLEKNSISQSKFENI</sequence>
<feature type="transmembrane region" description="Helical" evidence="1">
    <location>
        <begin position="462"/>
        <end position="489"/>
    </location>
</feature>
<dbReference type="GO" id="GO:0005886">
    <property type="term" value="C:plasma membrane"/>
    <property type="evidence" value="ECO:0007669"/>
    <property type="project" value="TreeGrafter"/>
</dbReference>
<dbReference type="PRINTS" id="PR00702">
    <property type="entry name" value="ACRIFLAVINRP"/>
</dbReference>
<dbReference type="InterPro" id="IPR027463">
    <property type="entry name" value="AcrB_DN_DC_subdom"/>
</dbReference>
<accession>A0A3B1AKD7</accession>
<dbReference type="GO" id="GO:0042910">
    <property type="term" value="F:xenobiotic transmembrane transporter activity"/>
    <property type="evidence" value="ECO:0007669"/>
    <property type="project" value="TreeGrafter"/>
</dbReference>
<name>A0A3B1AKD7_9ZZZZ</name>
<feature type="transmembrane region" description="Helical" evidence="1">
    <location>
        <begin position="892"/>
        <end position="912"/>
    </location>
</feature>
<feature type="transmembrane region" description="Helical" evidence="1">
    <location>
        <begin position="533"/>
        <end position="552"/>
    </location>
</feature>
<dbReference type="SUPFAM" id="SSF82714">
    <property type="entry name" value="Multidrug efflux transporter AcrB TolC docking domain, DN and DC subdomains"/>
    <property type="match status" value="2"/>
</dbReference>
<feature type="transmembrane region" description="Helical" evidence="1">
    <location>
        <begin position="995"/>
        <end position="1021"/>
    </location>
</feature>
<keyword evidence="1" id="KW-0812">Transmembrane</keyword>
<dbReference type="PANTHER" id="PTHR32063:SF0">
    <property type="entry name" value="SWARMING MOTILITY PROTEIN SWRC"/>
    <property type="match status" value="1"/>
</dbReference>
<proteinExistence type="predicted"/>
<feature type="transmembrane region" description="Helical" evidence="1">
    <location>
        <begin position="964"/>
        <end position="983"/>
    </location>
</feature>
<dbReference type="SUPFAM" id="SSF82866">
    <property type="entry name" value="Multidrug efflux transporter AcrB transmembrane domain"/>
    <property type="match status" value="2"/>
</dbReference>
<reference evidence="2" key="1">
    <citation type="submission" date="2018-06" db="EMBL/GenBank/DDBJ databases">
        <authorList>
            <person name="Zhirakovskaya E."/>
        </authorList>
    </citation>
    <scope>NUCLEOTIDE SEQUENCE</scope>
</reference>
<dbReference type="Gene3D" id="3.30.70.1430">
    <property type="entry name" value="Multidrug efflux transporter AcrB pore domain"/>
    <property type="match status" value="2"/>
</dbReference>
<dbReference type="PANTHER" id="PTHR32063">
    <property type="match status" value="1"/>
</dbReference>
<feature type="transmembrane region" description="Helical" evidence="1">
    <location>
        <begin position="384"/>
        <end position="409"/>
    </location>
</feature>
<dbReference type="EMBL" id="UOFY01000008">
    <property type="protein sequence ID" value="VAX06386.1"/>
    <property type="molecule type" value="Genomic_DNA"/>
</dbReference>
<dbReference type="Gene3D" id="3.30.2090.10">
    <property type="entry name" value="Multidrug efflux transporter AcrB TolC docking domain, DN and DC subdomains"/>
    <property type="match status" value="2"/>
</dbReference>
<evidence type="ECO:0000313" key="2">
    <source>
        <dbReference type="EMBL" id="VAX06386.1"/>
    </source>
</evidence>
<dbReference type="Gene3D" id="1.20.1640.10">
    <property type="entry name" value="Multidrug efflux transporter AcrB transmembrane domain"/>
    <property type="match status" value="2"/>
</dbReference>
<keyword evidence="1" id="KW-0472">Membrane</keyword>
<feature type="transmembrane region" description="Helical" evidence="1">
    <location>
        <begin position="430"/>
        <end position="450"/>
    </location>
</feature>
<feature type="transmembrane region" description="Helical" evidence="1">
    <location>
        <begin position="918"/>
        <end position="943"/>
    </location>
</feature>